<dbReference type="OrthoDB" id="2987348at2"/>
<dbReference type="Pfam" id="PF12697">
    <property type="entry name" value="Abhydrolase_6"/>
    <property type="match status" value="1"/>
</dbReference>
<sequence length="277" mass="30839">MSPTFQIEGVDVFVEGQGEDALVMIHGWPDTYRLWDAQVAHLRASHRCVRFTLPGFDAAQPRRACGLEEMIALFKRIIEQVSPGRPVVLMLHDWGCVFGYQLLMRHPELVARVIAVDIGDAGSPAHVRALGAKAKLMVLGYQLWLALAWRIGGRLGTWMTRYMAGAMQCPSDPQYIHADMNYPYDITWTGSHGGYRKARPIDPPCPMLYLYGTRKPFMFHSQAWAEALAARPGSRVQGFKTGHWVMSAQPQAFNEAVSAWLVPTPKPPQTSSSASSS</sequence>
<dbReference type="Proteomes" id="UP000295361">
    <property type="component" value="Unassembled WGS sequence"/>
</dbReference>
<evidence type="ECO:0000259" key="1">
    <source>
        <dbReference type="Pfam" id="PF12697"/>
    </source>
</evidence>
<reference evidence="2 3" key="1">
    <citation type="submission" date="2019-03" db="EMBL/GenBank/DDBJ databases">
        <title>Genomic Encyclopedia of Type Strains, Phase IV (KMG-IV): sequencing the most valuable type-strain genomes for metagenomic binning, comparative biology and taxonomic classification.</title>
        <authorList>
            <person name="Goeker M."/>
        </authorList>
    </citation>
    <scope>NUCLEOTIDE SEQUENCE [LARGE SCALE GENOMIC DNA]</scope>
    <source>
        <strain evidence="2 3">DSM 16998</strain>
    </source>
</reference>
<dbReference type="SUPFAM" id="SSF53474">
    <property type="entry name" value="alpha/beta-Hydrolases"/>
    <property type="match status" value="1"/>
</dbReference>
<evidence type="ECO:0000313" key="3">
    <source>
        <dbReference type="Proteomes" id="UP000295361"/>
    </source>
</evidence>
<dbReference type="InterPro" id="IPR000073">
    <property type="entry name" value="AB_hydrolase_1"/>
</dbReference>
<dbReference type="InParanoid" id="A0A4R6QMA9"/>
<dbReference type="AlphaFoldDB" id="A0A4R6QMA9"/>
<dbReference type="Gene3D" id="3.40.50.1820">
    <property type="entry name" value="alpha/beta hydrolase"/>
    <property type="match status" value="1"/>
</dbReference>
<proteinExistence type="predicted"/>
<name>A0A4R6QMA9_9BURK</name>
<gene>
    <name evidence="2" type="ORF">DES47_104302</name>
</gene>
<comment type="caution">
    <text evidence="2">The sequence shown here is derived from an EMBL/GenBank/DDBJ whole genome shotgun (WGS) entry which is preliminary data.</text>
</comment>
<dbReference type="PANTHER" id="PTHR43329">
    <property type="entry name" value="EPOXIDE HYDROLASE"/>
    <property type="match status" value="1"/>
</dbReference>
<evidence type="ECO:0000313" key="2">
    <source>
        <dbReference type="EMBL" id="TDP64018.1"/>
    </source>
</evidence>
<organism evidence="2 3">
    <name type="scientific">Roseateles toxinivorans</name>
    <dbReference type="NCBI Taxonomy" id="270368"/>
    <lineage>
        <taxon>Bacteria</taxon>
        <taxon>Pseudomonadati</taxon>
        <taxon>Pseudomonadota</taxon>
        <taxon>Betaproteobacteria</taxon>
        <taxon>Burkholderiales</taxon>
        <taxon>Sphaerotilaceae</taxon>
        <taxon>Roseateles</taxon>
    </lineage>
</organism>
<feature type="domain" description="AB hydrolase-1" evidence="1">
    <location>
        <begin position="22"/>
        <end position="256"/>
    </location>
</feature>
<protein>
    <submittedName>
        <fullName evidence="2">Pimeloyl-ACP methyl ester carboxylesterase</fullName>
    </submittedName>
</protein>
<dbReference type="EMBL" id="SNXS01000004">
    <property type="protein sequence ID" value="TDP64018.1"/>
    <property type="molecule type" value="Genomic_DNA"/>
</dbReference>
<dbReference type="InterPro" id="IPR029058">
    <property type="entry name" value="AB_hydrolase_fold"/>
</dbReference>
<keyword evidence="3" id="KW-1185">Reference proteome</keyword>
<dbReference type="RefSeq" id="WP_133701865.1">
    <property type="nucleotide sequence ID" value="NZ_SNXS01000004.1"/>
</dbReference>
<accession>A0A4R6QMA9</accession>